<protein>
    <submittedName>
        <fullName evidence="1">Uncharacterized protein</fullName>
    </submittedName>
</protein>
<evidence type="ECO:0000313" key="1">
    <source>
        <dbReference type="EMBL" id="RCS42261.1"/>
    </source>
</evidence>
<evidence type="ECO:0000313" key="2">
    <source>
        <dbReference type="Proteomes" id="UP000253562"/>
    </source>
</evidence>
<organism evidence="1 2">
    <name type="scientific">Bremerella cremea</name>
    <dbReference type="NCBI Taxonomy" id="1031537"/>
    <lineage>
        <taxon>Bacteria</taxon>
        <taxon>Pseudomonadati</taxon>
        <taxon>Planctomycetota</taxon>
        <taxon>Planctomycetia</taxon>
        <taxon>Pirellulales</taxon>
        <taxon>Pirellulaceae</taxon>
        <taxon>Bremerella</taxon>
    </lineage>
</organism>
<comment type="caution">
    <text evidence="1">The sequence shown here is derived from an EMBL/GenBank/DDBJ whole genome shotgun (WGS) entry which is preliminary data.</text>
</comment>
<accession>A0A368KM21</accession>
<dbReference type="Proteomes" id="UP000253562">
    <property type="component" value="Unassembled WGS sequence"/>
</dbReference>
<dbReference type="RefSeq" id="WP_114371159.1">
    <property type="nucleotide sequence ID" value="NZ_QPEX01000043.1"/>
</dbReference>
<name>A0A368KM21_9BACT</name>
<dbReference type="OrthoDB" id="119780at2"/>
<gene>
    <name evidence="1" type="ORF">DTL42_19515</name>
</gene>
<sequence>MDSKQEVDLFADLCSSDERLTDVEGQFVSDDSTPMLTAIKITFEPTIVILVAQDDDSIKVLTDGALVDLPHSKVRKLLHTPAWEKAALRPLLWVWKMVNQQGYFDGLQFDFANSAEEAVSRVQLLVVGSEFKVAAWPIDQASTAFAP</sequence>
<proteinExistence type="predicted"/>
<dbReference type="Pfam" id="PF19860">
    <property type="entry name" value="DUF6334"/>
    <property type="match status" value="1"/>
</dbReference>
<dbReference type="EMBL" id="QPEX01000043">
    <property type="protein sequence ID" value="RCS42261.1"/>
    <property type="molecule type" value="Genomic_DNA"/>
</dbReference>
<dbReference type="AlphaFoldDB" id="A0A368KM21"/>
<dbReference type="InterPro" id="IPR046297">
    <property type="entry name" value="DUF6334"/>
</dbReference>
<reference evidence="1 2" key="1">
    <citation type="submission" date="2018-07" db="EMBL/GenBank/DDBJ databases">
        <title>Comparative genomes isolates from brazilian mangrove.</title>
        <authorList>
            <person name="De Araujo J.E."/>
            <person name="Taketani R.G."/>
            <person name="Silva M.C.P."/>
            <person name="Lourenco M.V."/>
            <person name="Oliveira V.M."/>
            <person name="Andreote F.D."/>
        </authorList>
    </citation>
    <scope>NUCLEOTIDE SEQUENCE [LARGE SCALE GENOMIC DNA]</scope>
    <source>
        <strain evidence="1 2">HEX PRIS-MGV</strain>
    </source>
</reference>